<keyword evidence="3" id="KW-1185">Reference proteome</keyword>
<comment type="caution">
    <text evidence="2">The sequence shown here is derived from an EMBL/GenBank/DDBJ whole genome shotgun (WGS) entry which is preliminary data.</text>
</comment>
<dbReference type="RefSeq" id="WP_240131712.1">
    <property type="nucleotide sequence ID" value="NZ_JACSDI010000012.1"/>
</dbReference>
<name>A0ABS9QXY5_9GAMM</name>
<evidence type="ECO:0000313" key="2">
    <source>
        <dbReference type="EMBL" id="MCG9965199.1"/>
    </source>
</evidence>
<dbReference type="Gene3D" id="1.10.10.10">
    <property type="entry name" value="Winged helix-like DNA-binding domain superfamily/Winged helix DNA-binding domain"/>
    <property type="match status" value="1"/>
</dbReference>
<reference evidence="2 3" key="1">
    <citation type="submission" date="2020-08" db="EMBL/GenBank/DDBJ databases">
        <title>Whole genome sequence of Shewanella sp strain PS-2.</title>
        <authorList>
            <person name="Das S.K."/>
        </authorList>
    </citation>
    <scope>NUCLEOTIDE SEQUENCE [LARGE SCALE GENOMIC DNA]</scope>
    <source>
        <strain evidence="2 3">PS-2</strain>
    </source>
</reference>
<evidence type="ECO:0000313" key="3">
    <source>
        <dbReference type="Proteomes" id="UP000829384"/>
    </source>
</evidence>
<organism evidence="2 3">
    <name type="scientific">Shewanella cutis</name>
    <dbReference type="NCBI Taxonomy" id="2766780"/>
    <lineage>
        <taxon>Bacteria</taxon>
        <taxon>Pseudomonadati</taxon>
        <taxon>Pseudomonadota</taxon>
        <taxon>Gammaproteobacteria</taxon>
        <taxon>Alteromonadales</taxon>
        <taxon>Shewanellaceae</taxon>
        <taxon>Shewanella</taxon>
    </lineage>
</organism>
<gene>
    <name evidence="2" type="ORF">H9J30_14935</name>
</gene>
<sequence>MAMQQIINEHQRLVVLRLLTEAGAFALNESILQDGLIAYGLDISRDSLKVQLAWLAEQGLIKTELVGNPLQKQLTTATLTGRGQDVATGRATVPGVKRPRAGE</sequence>
<dbReference type="Proteomes" id="UP000829384">
    <property type="component" value="Unassembled WGS sequence"/>
</dbReference>
<dbReference type="EMBL" id="JACSDI010000012">
    <property type="protein sequence ID" value="MCG9965199.1"/>
    <property type="molecule type" value="Genomic_DNA"/>
</dbReference>
<accession>A0ABS9QXY5</accession>
<protein>
    <submittedName>
        <fullName evidence="2">ArsR family transcriptional regulator</fullName>
    </submittedName>
</protein>
<proteinExistence type="predicted"/>
<dbReference type="InterPro" id="IPR036388">
    <property type="entry name" value="WH-like_DNA-bd_sf"/>
</dbReference>
<evidence type="ECO:0000256" key="1">
    <source>
        <dbReference type="SAM" id="MobiDB-lite"/>
    </source>
</evidence>
<feature type="region of interest" description="Disordered" evidence="1">
    <location>
        <begin position="81"/>
        <end position="103"/>
    </location>
</feature>